<dbReference type="KEGG" id="bxy:BXY_38740"/>
<protein>
    <submittedName>
        <fullName evidence="1">Uncharacterized protein</fullName>
    </submittedName>
</protein>
<proteinExistence type="predicted"/>
<reference evidence="1 2" key="1">
    <citation type="submission" date="2010-03" db="EMBL/GenBank/DDBJ databases">
        <title>The genome sequence of Bacteriodes xylanisolvens XB1A.</title>
        <authorList>
            <consortium name="metaHIT consortium -- http://www.metahit.eu/"/>
            <person name="Pajon A."/>
            <person name="Turner K."/>
            <person name="Parkhill J."/>
            <person name="Bernalier A."/>
        </authorList>
    </citation>
    <scope>NUCLEOTIDE SEQUENCE [LARGE SCALE GENOMIC DNA]</scope>
    <source>
        <strain evidence="1 2">XB1A</strain>
    </source>
</reference>
<dbReference type="Proteomes" id="UP000008795">
    <property type="component" value="Chromosome"/>
</dbReference>
<evidence type="ECO:0000313" key="1">
    <source>
        <dbReference type="EMBL" id="CBK68822.1"/>
    </source>
</evidence>
<evidence type="ECO:0000313" key="2">
    <source>
        <dbReference type="Proteomes" id="UP000008795"/>
    </source>
</evidence>
<gene>
    <name evidence="1" type="ORF">BXY_38740</name>
</gene>
<name>D6D320_9BACE</name>
<dbReference type="HOGENOM" id="CLU_2876682_0_0_10"/>
<dbReference type="AlphaFoldDB" id="D6D320"/>
<sequence>MESMMTNNKKTNVRHTNILSAVHSFLYFCLEKRFFELMQNKTEYCNSIVSKVLPMIYKVSDNYFIFS</sequence>
<dbReference type="eggNOG" id="ENOG5030WPP">
    <property type="taxonomic scope" value="Bacteria"/>
</dbReference>
<dbReference type="EMBL" id="FP929033">
    <property type="protein sequence ID" value="CBK68822.1"/>
    <property type="molecule type" value="Genomic_DNA"/>
</dbReference>
<organism evidence="1 2">
    <name type="scientific">Bacteroides xylanisolvens XB1A</name>
    <dbReference type="NCBI Taxonomy" id="657309"/>
    <lineage>
        <taxon>Bacteria</taxon>
        <taxon>Pseudomonadati</taxon>
        <taxon>Bacteroidota</taxon>
        <taxon>Bacteroidia</taxon>
        <taxon>Bacteroidales</taxon>
        <taxon>Bacteroidaceae</taxon>
        <taxon>Bacteroides</taxon>
    </lineage>
</organism>
<reference evidence="1 2" key="2">
    <citation type="submission" date="2010-03" db="EMBL/GenBank/DDBJ databases">
        <authorList>
            <person name="Pajon A."/>
        </authorList>
    </citation>
    <scope>NUCLEOTIDE SEQUENCE [LARGE SCALE GENOMIC DNA]</scope>
    <source>
        <strain evidence="1 2">XB1A</strain>
    </source>
</reference>
<accession>D6D320</accession>